<dbReference type="AlphaFoldDB" id="A0ABD1HSH3"/>
<reference evidence="1 2" key="1">
    <citation type="submission" date="2024-06" db="EMBL/GenBank/DDBJ databases">
        <title>A chromosome level genome sequence of Diviner's sage (Salvia divinorum).</title>
        <authorList>
            <person name="Ford S.A."/>
            <person name="Ro D.-K."/>
            <person name="Ness R.W."/>
            <person name="Phillips M.A."/>
        </authorList>
    </citation>
    <scope>NUCLEOTIDE SEQUENCE [LARGE SCALE GENOMIC DNA]</scope>
    <source>
        <strain evidence="1">SAF-2024a</strain>
        <tissue evidence="1">Leaf</tissue>
    </source>
</reference>
<organism evidence="1 2">
    <name type="scientific">Salvia divinorum</name>
    <name type="common">Maria pastora</name>
    <name type="synonym">Diviner's sage</name>
    <dbReference type="NCBI Taxonomy" id="28513"/>
    <lineage>
        <taxon>Eukaryota</taxon>
        <taxon>Viridiplantae</taxon>
        <taxon>Streptophyta</taxon>
        <taxon>Embryophyta</taxon>
        <taxon>Tracheophyta</taxon>
        <taxon>Spermatophyta</taxon>
        <taxon>Magnoliopsida</taxon>
        <taxon>eudicotyledons</taxon>
        <taxon>Gunneridae</taxon>
        <taxon>Pentapetalae</taxon>
        <taxon>asterids</taxon>
        <taxon>lamiids</taxon>
        <taxon>Lamiales</taxon>
        <taxon>Lamiaceae</taxon>
        <taxon>Nepetoideae</taxon>
        <taxon>Mentheae</taxon>
        <taxon>Salviinae</taxon>
        <taxon>Salvia</taxon>
        <taxon>Salvia subgen. Calosphace</taxon>
    </lineage>
</organism>
<evidence type="ECO:0008006" key="3">
    <source>
        <dbReference type="Google" id="ProtNLM"/>
    </source>
</evidence>
<evidence type="ECO:0000313" key="1">
    <source>
        <dbReference type="EMBL" id="KAL1559371.1"/>
    </source>
</evidence>
<proteinExistence type="predicted"/>
<dbReference type="EMBL" id="JBEAFC010000004">
    <property type="protein sequence ID" value="KAL1559371.1"/>
    <property type="molecule type" value="Genomic_DNA"/>
</dbReference>
<accession>A0ABD1HSH3</accession>
<protein>
    <recommendedName>
        <fullName evidence="3">Secreted protein</fullName>
    </recommendedName>
</protein>
<name>A0ABD1HSH3_SALDI</name>
<comment type="caution">
    <text evidence="1">The sequence shown here is derived from an EMBL/GenBank/DDBJ whole genome shotgun (WGS) entry which is preliminary data.</text>
</comment>
<dbReference type="Proteomes" id="UP001567538">
    <property type="component" value="Unassembled WGS sequence"/>
</dbReference>
<gene>
    <name evidence="1" type="ORF">AAHA92_09720</name>
</gene>
<keyword evidence="2" id="KW-1185">Reference proteome</keyword>
<evidence type="ECO:0000313" key="2">
    <source>
        <dbReference type="Proteomes" id="UP001567538"/>
    </source>
</evidence>
<sequence>MGIDHIARIITQSLLSLTVAAQPRCRRPLTSRAAALLLLPSLLAARFRSNGKPSLARDAAFTDADIEITEERNGIGSARRGDRVGHKGHEIGLPGCPACV</sequence>